<dbReference type="Proteomes" id="UP000515563">
    <property type="component" value="Chromosome"/>
</dbReference>
<feature type="transmembrane region" description="Helical" evidence="2">
    <location>
        <begin position="18"/>
        <end position="36"/>
    </location>
</feature>
<gene>
    <name evidence="4" type="ORF">F1D05_24470</name>
</gene>
<dbReference type="Pfam" id="PF02557">
    <property type="entry name" value="VanY"/>
    <property type="match status" value="1"/>
</dbReference>
<evidence type="ECO:0000313" key="5">
    <source>
        <dbReference type="Proteomes" id="UP000515563"/>
    </source>
</evidence>
<keyword evidence="2" id="KW-1133">Transmembrane helix</keyword>
<evidence type="ECO:0000256" key="1">
    <source>
        <dbReference type="SAM" id="MobiDB-lite"/>
    </source>
</evidence>
<feature type="region of interest" description="Disordered" evidence="1">
    <location>
        <begin position="54"/>
        <end position="113"/>
    </location>
</feature>
<dbReference type="Gene3D" id="3.30.1380.10">
    <property type="match status" value="1"/>
</dbReference>
<reference evidence="4 5" key="2">
    <citation type="journal article" date="2020" name="Microbiol. Resour. Announc.">
        <title>Antarctic desert soil bacteria exhibit high novel natural product potential, evaluated through long-read genome sequencing and comparative genomics.</title>
        <authorList>
            <person name="Benaud N."/>
            <person name="Edwards R.J."/>
            <person name="Amos T.G."/>
            <person name="D'Agostino P.M."/>
            <person name="Gutierrez-Chavez C."/>
            <person name="Montgomery K."/>
            <person name="Nicetic I."/>
            <person name="Ferrari B.C."/>
        </authorList>
    </citation>
    <scope>NUCLEOTIDE SEQUENCE [LARGE SCALE GENOMIC DNA]</scope>
    <source>
        <strain evidence="4 5">SPB151</strain>
    </source>
</reference>
<proteinExistence type="predicted"/>
<dbReference type="KEGG" id="kqi:F1D05_24470"/>
<accession>A0A7G6X2M3</accession>
<organism evidence="4 5">
    <name type="scientific">Kribbella qitaiheensis</name>
    <dbReference type="NCBI Taxonomy" id="1544730"/>
    <lineage>
        <taxon>Bacteria</taxon>
        <taxon>Bacillati</taxon>
        <taxon>Actinomycetota</taxon>
        <taxon>Actinomycetes</taxon>
        <taxon>Propionibacteriales</taxon>
        <taxon>Kribbellaceae</taxon>
        <taxon>Kribbella</taxon>
    </lineage>
</organism>
<dbReference type="SUPFAM" id="SSF55166">
    <property type="entry name" value="Hedgehog/DD-peptidase"/>
    <property type="match status" value="1"/>
</dbReference>
<dbReference type="InterPro" id="IPR052179">
    <property type="entry name" value="DD-CPase-like"/>
</dbReference>
<dbReference type="CDD" id="cd14846">
    <property type="entry name" value="Peptidase_M15_like"/>
    <property type="match status" value="1"/>
</dbReference>
<name>A0A7G6X2M3_9ACTN</name>
<dbReference type="PANTHER" id="PTHR34385:SF1">
    <property type="entry name" value="PEPTIDOGLYCAN L-ALANYL-D-GLUTAMATE ENDOPEPTIDASE CWLK"/>
    <property type="match status" value="1"/>
</dbReference>
<dbReference type="GO" id="GO:0006508">
    <property type="term" value="P:proteolysis"/>
    <property type="evidence" value="ECO:0007669"/>
    <property type="project" value="InterPro"/>
</dbReference>
<protein>
    <submittedName>
        <fullName evidence="4">Peptidase M15</fullName>
    </submittedName>
</protein>
<keyword evidence="2" id="KW-0472">Membrane</keyword>
<evidence type="ECO:0000256" key="2">
    <source>
        <dbReference type="SAM" id="Phobius"/>
    </source>
</evidence>
<dbReference type="EMBL" id="CP043661">
    <property type="protein sequence ID" value="QNE20488.1"/>
    <property type="molecule type" value="Genomic_DNA"/>
</dbReference>
<dbReference type="PANTHER" id="PTHR34385">
    <property type="entry name" value="D-ALANYL-D-ALANINE CARBOXYPEPTIDASE"/>
    <property type="match status" value="1"/>
</dbReference>
<dbReference type="AlphaFoldDB" id="A0A7G6X2M3"/>
<dbReference type="InterPro" id="IPR009045">
    <property type="entry name" value="Zn_M74/Hedgehog-like"/>
</dbReference>
<feature type="domain" description="D-alanyl-D-alanine carboxypeptidase-like core" evidence="3">
    <location>
        <begin position="115"/>
        <end position="215"/>
    </location>
</feature>
<evidence type="ECO:0000259" key="3">
    <source>
        <dbReference type="Pfam" id="PF02557"/>
    </source>
</evidence>
<keyword evidence="5" id="KW-1185">Reference proteome</keyword>
<sequence length="239" mass="25254">MTNELPPRRPTSTRARSLSVTGAVVAVLAVGSLLIWHSQLGNLLDLNSAADKQPVVAGSGASGRTPPMETSATLPPTAAPTKPPKPKPTKKPSPGPTKPTKTTGPAYDEESDLGLTSKLRSRLRKATAAAKADGITISITSGRRSVAKQNALLKAAIVRYGSYREAIRWVLPPEKSAHVKGKAVDIGPRPAMAWLEKNGWRYGLCRRYDNEPWHFEALTSPGGRCPALQVSGAGPAEAG</sequence>
<keyword evidence="2" id="KW-0812">Transmembrane</keyword>
<dbReference type="RefSeq" id="WP_185442780.1">
    <property type="nucleotide sequence ID" value="NZ_CP043661.1"/>
</dbReference>
<dbReference type="GO" id="GO:0008233">
    <property type="term" value="F:peptidase activity"/>
    <property type="evidence" value="ECO:0007669"/>
    <property type="project" value="InterPro"/>
</dbReference>
<reference evidence="5" key="1">
    <citation type="submission" date="2019-09" db="EMBL/GenBank/DDBJ databases">
        <title>Antimicrobial potential of Antarctic Bacteria.</title>
        <authorList>
            <person name="Benaud N."/>
            <person name="Edwards R.J."/>
            <person name="Ferrari B.C."/>
        </authorList>
    </citation>
    <scope>NUCLEOTIDE SEQUENCE [LARGE SCALE GENOMIC DNA]</scope>
    <source>
        <strain evidence="5">SPB151</strain>
    </source>
</reference>
<dbReference type="InterPro" id="IPR003709">
    <property type="entry name" value="VanY-like_core_dom"/>
</dbReference>
<evidence type="ECO:0000313" key="4">
    <source>
        <dbReference type="EMBL" id="QNE20488.1"/>
    </source>
</evidence>